<feature type="region of interest" description="Disordered" evidence="1">
    <location>
        <begin position="1"/>
        <end position="20"/>
    </location>
</feature>
<evidence type="ECO:0000313" key="3">
    <source>
        <dbReference type="Proteomes" id="UP000595894"/>
    </source>
</evidence>
<evidence type="ECO:0000313" key="2">
    <source>
        <dbReference type="EMBL" id="QQV79425.1"/>
    </source>
</evidence>
<sequence>MKIGTALTGPSAGEVRGTDLHGPVCIRNPIDLARKAISTQQMSAKGALTKGVL</sequence>
<organism evidence="2 3">
    <name type="scientific">Sphingomonas aliaeris</name>
    <dbReference type="NCBI Taxonomy" id="2759526"/>
    <lineage>
        <taxon>Bacteria</taxon>
        <taxon>Pseudomonadati</taxon>
        <taxon>Pseudomonadota</taxon>
        <taxon>Alphaproteobacteria</taxon>
        <taxon>Sphingomonadales</taxon>
        <taxon>Sphingomonadaceae</taxon>
        <taxon>Sphingomonas</taxon>
    </lineage>
</organism>
<gene>
    <name evidence="2" type="ORF">H5J25_20320</name>
</gene>
<dbReference type="RefSeq" id="WP_202096694.1">
    <property type="nucleotide sequence ID" value="NZ_CP061037.1"/>
</dbReference>
<protein>
    <submittedName>
        <fullName evidence="2">Uncharacterized protein</fullName>
    </submittedName>
</protein>
<dbReference type="EMBL" id="CP061037">
    <property type="protein sequence ID" value="QQV79425.1"/>
    <property type="molecule type" value="Genomic_DNA"/>
</dbReference>
<dbReference type="AlphaFoldDB" id="A0A974NYU5"/>
<reference evidence="3" key="1">
    <citation type="submission" date="2020-09" db="EMBL/GenBank/DDBJ databases">
        <title>Sphingomonas sp., a new species isolated from pork steak.</title>
        <authorList>
            <person name="Heidler von Heilborn D."/>
        </authorList>
    </citation>
    <scope>NUCLEOTIDE SEQUENCE [LARGE SCALE GENOMIC DNA]</scope>
    <source>
        <plasmid evidence="3">punnamed2</plasmid>
    </source>
</reference>
<proteinExistence type="predicted"/>
<evidence type="ECO:0000256" key="1">
    <source>
        <dbReference type="SAM" id="MobiDB-lite"/>
    </source>
</evidence>
<keyword evidence="3" id="KW-1185">Reference proteome</keyword>
<name>A0A974NYU5_9SPHN</name>
<geneLocation type="plasmid" evidence="2 3">
    <name>punnamed2</name>
</geneLocation>
<keyword evidence="2" id="KW-0614">Plasmid</keyword>
<dbReference type="Proteomes" id="UP000595894">
    <property type="component" value="Plasmid punnamed2"/>
</dbReference>
<dbReference type="KEGG" id="sari:H5J25_20320"/>
<accession>A0A974NYU5</accession>